<reference evidence="3 4" key="1">
    <citation type="submission" date="2016-06" db="EMBL/GenBank/DDBJ databases">
        <title>Insight into the functional genes involving in sulfur oxidation in Pearl River water.</title>
        <authorList>
            <person name="Luo J."/>
            <person name="Tan X."/>
            <person name="Lin W."/>
        </authorList>
    </citation>
    <scope>NUCLEOTIDE SEQUENCE [LARGE SCALE GENOMIC DNA]</scope>
    <source>
        <strain evidence="3 4">LS2</strain>
    </source>
</reference>
<dbReference type="GO" id="GO:0003723">
    <property type="term" value="F:RNA binding"/>
    <property type="evidence" value="ECO:0007669"/>
    <property type="project" value="UniProtKB-KW"/>
</dbReference>
<dbReference type="KEGG" id="haz:A9404_04925"/>
<name>A0A191ZK97_9GAMM</name>
<protein>
    <recommendedName>
        <fullName evidence="2">RNA-binding S4 domain-containing protein</fullName>
    </recommendedName>
</protein>
<evidence type="ECO:0000313" key="3">
    <source>
        <dbReference type="EMBL" id="ANJ68290.1"/>
    </source>
</evidence>
<sequence>MSKTESTPLGEQRVDSWLWVARFFKSRSLAVTAIAQGKIRINDQECRKPAKVVRPGDRLQVERGGEHWTIEILDLARQRGPASVAQTLYAETPDSADARRIAAEARQQERALNPTRHKPDPHTRALVRALRGKPG</sequence>
<proteinExistence type="predicted"/>
<dbReference type="STRING" id="1860122.A9404_04925"/>
<feature type="domain" description="RNA-binding S4" evidence="2">
    <location>
        <begin position="12"/>
        <end position="81"/>
    </location>
</feature>
<dbReference type="CDD" id="cd00165">
    <property type="entry name" value="S4"/>
    <property type="match status" value="1"/>
</dbReference>
<keyword evidence="1" id="KW-0694">RNA-binding</keyword>
<dbReference type="Pfam" id="PF01479">
    <property type="entry name" value="S4"/>
    <property type="match status" value="1"/>
</dbReference>
<evidence type="ECO:0000259" key="2">
    <source>
        <dbReference type="SMART" id="SM00363"/>
    </source>
</evidence>
<dbReference type="AlphaFoldDB" id="A0A191ZK97"/>
<dbReference type="Proteomes" id="UP000078596">
    <property type="component" value="Chromosome"/>
</dbReference>
<dbReference type="SMART" id="SM00363">
    <property type="entry name" value="S4"/>
    <property type="match status" value="1"/>
</dbReference>
<gene>
    <name evidence="3" type="ORF">A9404_04925</name>
</gene>
<organism evidence="3 4">
    <name type="scientific">Halothiobacillus diazotrophicus</name>
    <dbReference type="NCBI Taxonomy" id="1860122"/>
    <lineage>
        <taxon>Bacteria</taxon>
        <taxon>Pseudomonadati</taxon>
        <taxon>Pseudomonadota</taxon>
        <taxon>Gammaproteobacteria</taxon>
        <taxon>Chromatiales</taxon>
        <taxon>Halothiobacillaceae</taxon>
        <taxon>Halothiobacillus</taxon>
    </lineage>
</organism>
<dbReference type="EMBL" id="CP016027">
    <property type="protein sequence ID" value="ANJ68290.1"/>
    <property type="molecule type" value="Genomic_DNA"/>
</dbReference>
<accession>A0A191ZK97</accession>
<dbReference type="Gene3D" id="3.10.290.10">
    <property type="entry name" value="RNA-binding S4 domain"/>
    <property type="match status" value="1"/>
</dbReference>
<keyword evidence="4" id="KW-1185">Reference proteome</keyword>
<dbReference type="InterPro" id="IPR036986">
    <property type="entry name" value="S4_RNA-bd_sf"/>
</dbReference>
<dbReference type="PROSITE" id="PS50889">
    <property type="entry name" value="S4"/>
    <property type="match status" value="1"/>
</dbReference>
<evidence type="ECO:0000256" key="1">
    <source>
        <dbReference type="PROSITE-ProRule" id="PRU00182"/>
    </source>
</evidence>
<evidence type="ECO:0000313" key="4">
    <source>
        <dbReference type="Proteomes" id="UP000078596"/>
    </source>
</evidence>
<dbReference type="SUPFAM" id="SSF55174">
    <property type="entry name" value="Alpha-L RNA-binding motif"/>
    <property type="match status" value="1"/>
</dbReference>
<dbReference type="InterPro" id="IPR002942">
    <property type="entry name" value="S4_RNA-bd"/>
</dbReference>